<dbReference type="EMBL" id="L38927">
    <property type="protein sequence ID" value="AAC42120.1"/>
    <property type="molecule type" value="Genomic_DNA"/>
</dbReference>
<evidence type="ECO:0000313" key="1">
    <source>
        <dbReference type="EMBL" id="AAC42120.1"/>
    </source>
</evidence>
<reference evidence="1" key="2">
    <citation type="journal article" date="1995" name="Virology">
        <title>Identification and properties of the genes encoding the poly(A) polymerase and a small (22 kDa) and the largest subunit (147 kDa) of the DNA-dependent RNA polymerase of molluscum contagiosum virus.</title>
        <authorList>
            <person name="Sonntag K.C."/>
            <person name="Clauer U."/>
            <person name="Bugert J.J."/>
            <person name="Schnitzler P."/>
            <person name="Darai G."/>
        </authorList>
    </citation>
    <scope>NUCLEOTIDE SEQUENCE</scope>
    <source>
        <strain evidence="1">MCV-1/80</strain>
    </source>
</reference>
<protein>
    <submittedName>
        <fullName evidence="1">Molluscum contagiosum virus DNA-dependent RNA polymerase small subunit 22 kDa</fullName>
    </submittedName>
</protein>
<proteinExistence type="predicted"/>
<organism evidence="1">
    <name type="scientific">Molluscum contagiosum virus subtype 1</name>
    <name type="common">MOCV</name>
    <name type="synonym">MCVI</name>
    <dbReference type="NCBI Taxonomy" id="10280"/>
    <lineage>
        <taxon>Viruses</taxon>
        <taxon>Varidnaviria</taxon>
        <taxon>Bamfordvirae</taxon>
        <taxon>Nucleocytoviricota</taxon>
        <taxon>Pokkesviricetes</taxon>
        <taxon>Chitovirales</taxon>
        <taxon>Poxviridae</taxon>
        <taxon>Chordopoxvirinae</taxon>
        <taxon>Molluscipoxvirus</taxon>
        <taxon>Molluscipoxvirus molluscum</taxon>
        <taxon>Molluscum contagiosum virus</taxon>
    </lineage>
</organism>
<organismHost>
    <name type="scientific">Homo sapiens</name>
    <name type="common">Human</name>
    <dbReference type="NCBI Taxonomy" id="9606"/>
</organismHost>
<sequence length="133" mass="14025">AVHALLPVGAQDVHELGGVHLVAGAGHAQQAVVRVLAQRAPHVGLDLAHVHVGEPRQHGVHRLRLVARRQRQHGAAGYVGQVLPVRGLDQVDLLHVQRVQAVHEAEVGAQVAEGHAKAVDAQVALKDVGRAVD</sequence>
<reference evidence="1" key="1">
    <citation type="journal article" date="1989" name="Virology">
        <title>Characterization of the repetitive DNA elements in the genome of fish lymphocystis disease viruses.</title>
        <authorList>
            <person name="Schnitzler P."/>
            <person name="Darai G."/>
        </authorList>
    </citation>
    <scope>NUCLEOTIDE SEQUENCE</scope>
    <source>
        <strain evidence="1">MCV-1/80</strain>
    </source>
</reference>
<name>Q85290_MCV1</name>
<accession>Q85290</accession>
<feature type="non-terminal residue" evidence="1">
    <location>
        <position position="133"/>
    </location>
</feature>
<feature type="non-terminal residue" evidence="1">
    <location>
        <position position="1"/>
    </location>
</feature>